<gene>
    <name evidence="2" type="ORF">H9X54_003080</name>
</gene>
<reference evidence="2 3" key="1">
    <citation type="submission" date="2021-02" db="EMBL/GenBank/DDBJ databases">
        <authorList>
            <person name="Jung H.S."/>
            <person name="Chun B.H."/>
            <person name="Jeon C.O."/>
        </authorList>
    </citation>
    <scope>NUCLEOTIDE SEQUENCE [LARGE SCALE GENOMIC DNA]</scope>
    <source>
        <strain evidence="2 3">LMG 25203</strain>
    </source>
</reference>
<dbReference type="NCBIfam" id="TIGR04131">
    <property type="entry name" value="Bac_Flav_CTERM"/>
    <property type="match status" value="1"/>
</dbReference>
<dbReference type="Pfam" id="PF19081">
    <property type="entry name" value="Ig_7"/>
    <property type="match status" value="1"/>
</dbReference>
<evidence type="ECO:0000259" key="1">
    <source>
        <dbReference type="Pfam" id="PF19081"/>
    </source>
</evidence>
<name>A0ABS2CVM5_9FLAO</name>
<dbReference type="InterPro" id="IPR026341">
    <property type="entry name" value="T9SS_type_B"/>
</dbReference>
<organism evidence="2 3">
    <name type="scientific">Flavobacterium macrobrachii</name>
    <dbReference type="NCBI Taxonomy" id="591204"/>
    <lineage>
        <taxon>Bacteria</taxon>
        <taxon>Pseudomonadati</taxon>
        <taxon>Bacteroidota</taxon>
        <taxon>Flavobacteriia</taxon>
        <taxon>Flavobacteriales</taxon>
        <taxon>Flavobacteriaceae</taxon>
        <taxon>Flavobacterium</taxon>
    </lineage>
</organism>
<evidence type="ECO:0000313" key="2">
    <source>
        <dbReference type="EMBL" id="MBM6498282.1"/>
    </source>
</evidence>
<comment type="caution">
    <text evidence="2">The sequence shown here is derived from an EMBL/GenBank/DDBJ whole genome shotgun (WGS) entry which is preliminary data.</text>
</comment>
<protein>
    <submittedName>
        <fullName evidence="2">Gliding motility-associated C-terminal domain-containing protein</fullName>
    </submittedName>
</protein>
<dbReference type="EMBL" id="JACSOD020000412">
    <property type="protein sequence ID" value="MBM6498282.1"/>
    <property type="molecule type" value="Genomic_DNA"/>
</dbReference>
<proteinExistence type="predicted"/>
<keyword evidence="3" id="KW-1185">Reference proteome</keyword>
<evidence type="ECO:0000313" key="3">
    <source>
        <dbReference type="Proteomes" id="UP000759529"/>
    </source>
</evidence>
<dbReference type="InterPro" id="IPR044023">
    <property type="entry name" value="Ig_7"/>
</dbReference>
<sequence>ASSGTPSCTNPQTSSIPITVLPLPTASVTANPSTICENGTTTLTFTGTPNATVTYNINGGTNQTITLNAAGTATITVSPTATGTINIVSVASSGTPSCINPQTSSIPITIVEAPIAGVTPQPQVLCVTSPSIDLFLLLGNTAQTGGTWSPALASGTGVFNPAVDLSGSYTYTVTGNPLCPPAQVTVQITVNPIPNAGNDVANYNVCSNQNSIDLFTLLGSNAQTGGTWSPALASGTGVLNPAVDISATYTYTVVGIAPCVDDFATVEVIITQGPEAGNNNSITVCQNSPTQDLFLALGTNAQTGGTWSPVLSSGTGVFNPSIDLAGDYTYSLSGNDPCDNDEATITVIVNPVPDAGEDGTHIFCTNDAPQDLFDFLNGNPQTGGTWSPALASGTGVFNPLVDVATTYTYTVGGNLCDTDTANVVITVVQSPIAGADGQLTTCADVINLDLTTGLDGTQGVGTWTDDDNTSALTGNVFNPSLVGVGTYTFTYTVTGGTSPCTTDTSVVTVTVNPLPNAGDFVATSPICTSVGTFDLNTLLTGQDLGGNWLDSTNTIIVNPINVSALTSGIYNYTYEVTNSCGDDEQLVQLEILPTPVVLTSNVTITPICIGGNATVQFSGMQDGNYTINYSVSGVNNITTQSETITITGGLGSFSIPSTSLSNIGTSTITFENITNTVTNCTATLANSSAIIEVKPLLDILPNVITVANVCLGTDVTVVFTNATNFPDGTYQFNYTIPTGNPTTGNSGDVLITAGNGQFTIPASVFATVGSYALTLTGITSSAECSNPTVSSSVTFDVQATPNSGTFTGLISICPSTGVLDLNSLLENEDTGGEWKDSTGQVVNSPLTIINFSPATYSYTYTVTNSCASVSTTVQFTILPNPQIASFNILINPNCLGIDTIVTLNGMVDGIYTLFYDLSGSNTLAGQTATVTIAAGTGTFTIPSSNLTNAGTTVITITSIVNTVINCSNSVVNVSAQMQITPLSSIDSSNVNIADVCIGDEITVEILNALNLTDGVYQFNYSIPGANPTTGNSGDVTITSGNGQFTIPATSFSTAGSYTLTIVGVTTTSGCSNTTITASTNFTIQPSLDITGATVSAQDTCVNFQSLVTISNANSLPDDSYTITYTLSGANVFTETITIPFVSGSANFTLAQTILTNAGVTTITITNITSTTVTCSLNGTTFPPYTFEVEQLGTPTLVQDGNLFCEDENPTVADLSANILNGQTVVWYNSETGGTAYAETDLLAHNTTYYAALVSQSGCEGPIRLEVTVDLTICDDIVIPDGFSPNNDTINDTFEIVNLPIIYPNYKLEIYNRYGNILYTGNKNTPFWDGTTTEKGMNVGGNIVPTGVYFYILYFNDGVKKPVQGRLYLSR</sequence>
<dbReference type="Proteomes" id="UP000759529">
    <property type="component" value="Unassembled WGS sequence"/>
</dbReference>
<feature type="domain" description="Ig-like" evidence="1">
    <location>
        <begin position="1194"/>
        <end position="1269"/>
    </location>
</feature>
<dbReference type="RefSeq" id="WP_204158701.1">
    <property type="nucleotide sequence ID" value="NZ_JACSOD020000412.1"/>
</dbReference>
<accession>A0ABS2CVM5</accession>
<dbReference type="Pfam" id="PF13585">
    <property type="entry name" value="CHU_C"/>
    <property type="match status" value="1"/>
</dbReference>
<feature type="non-terminal residue" evidence="2">
    <location>
        <position position="1"/>
    </location>
</feature>